<dbReference type="PANTHER" id="PTHR11439">
    <property type="entry name" value="GAG-POL-RELATED RETROTRANSPOSON"/>
    <property type="match status" value="1"/>
</dbReference>
<feature type="compositionally biased region" description="Polar residues" evidence="2">
    <location>
        <begin position="443"/>
        <end position="454"/>
    </location>
</feature>
<dbReference type="EMBL" id="BQNB010021373">
    <property type="protein sequence ID" value="GJU05743.1"/>
    <property type="molecule type" value="Genomic_DNA"/>
</dbReference>
<feature type="domain" description="GAG-pre-integrase" evidence="4">
    <location>
        <begin position="379"/>
        <end position="423"/>
    </location>
</feature>
<dbReference type="InterPro" id="IPR054722">
    <property type="entry name" value="PolX-like_BBD"/>
</dbReference>
<reference evidence="6" key="2">
    <citation type="submission" date="2022-01" db="EMBL/GenBank/DDBJ databases">
        <authorList>
            <person name="Yamashiro T."/>
            <person name="Shiraishi A."/>
            <person name="Satake H."/>
            <person name="Nakayama K."/>
        </authorList>
    </citation>
    <scope>NUCLEOTIDE SEQUENCE</scope>
</reference>
<keyword evidence="1" id="KW-0645">Protease</keyword>
<dbReference type="InterPro" id="IPR043502">
    <property type="entry name" value="DNA/RNA_pol_sf"/>
</dbReference>
<feature type="region of interest" description="Disordered" evidence="2">
    <location>
        <begin position="128"/>
        <end position="149"/>
    </location>
</feature>
<dbReference type="InterPro" id="IPR013103">
    <property type="entry name" value="RVT_2"/>
</dbReference>
<dbReference type="PANTHER" id="PTHR11439:SF509">
    <property type="entry name" value="RNA-DIRECTED DNA POLYMERASE"/>
    <property type="match status" value="1"/>
</dbReference>
<gene>
    <name evidence="6" type="ORF">Tco_1122173</name>
</gene>
<reference evidence="6" key="1">
    <citation type="journal article" date="2022" name="Int. J. Mol. Sci.">
        <title>Draft Genome of Tanacetum Coccineum: Genomic Comparison of Closely Related Tanacetum-Family Plants.</title>
        <authorList>
            <person name="Yamashiro T."/>
            <person name="Shiraishi A."/>
            <person name="Nakayama K."/>
            <person name="Satake H."/>
        </authorList>
    </citation>
    <scope>NUCLEOTIDE SEQUENCE</scope>
</reference>
<evidence type="ECO:0000313" key="6">
    <source>
        <dbReference type="EMBL" id="GJU05743.1"/>
    </source>
</evidence>
<keyword evidence="1" id="KW-0064">Aspartyl protease</keyword>
<feature type="region of interest" description="Disordered" evidence="2">
    <location>
        <begin position="443"/>
        <end position="470"/>
    </location>
</feature>
<feature type="domain" description="Reverse transcriptase Ty1/copia-type" evidence="3">
    <location>
        <begin position="518"/>
        <end position="654"/>
    </location>
</feature>
<sequence length="697" mass="78179">MMTKLSNENVLLNAQVEYVVQERENTKRKYQKLFNSIKATRVQHQRKINELIENINQKTYAYGDVRFQNQDLLMTISELKDKIKTIEKGKDVNTKFDKSVTIGKLLCVTLLNKNKDFKAKKVSKSEVKTDKSKPITSYSTPKNMQSQKQSANVLAKGIVASSGSIRRPEFKDTNLKKRVLLNTSFNSTSTNVKKFSSSVSVVSNKREILNSTVCPLNASVLKAKTVNAVNNGKKALFTSPVAAKSRNLGATAVVLKSGFRVAKTPKATNKVIQLVLLIVDSGCSKHVTGNLKLLRNYVDKFIGTVHFVNDHFAAITGSGDYIQGNLTICHVYYVEGLGHNLFSVKQFCDGDLEVAFPSNTCYVRNLEGEDLLTGSRDFNLYTISISGLPASSPVCLMSKVTSTKSWLWHRRLSHLNFDSKSIPSKEDLDNLFGPLYEEYYSTRSPEVSNNSAANTLDKEDTPSSSSIDPSNIHEFHLKHRSTDLWTKNHPINQVIGDPSKPVMTRHRLDTDAKICMYALTWLSKNKIDAENTIIRNKSRLVAKGYGQEEGINFEESFAPVARLEAVRMFMAYAAHKNFTIYQMDVKTAFLNGPLEEEVFVSQPDGFVDPDFSNHVYHPKKALYGLKQAPRAWYDKLSSFLIDHHFIKDADHPGCHDDYKSTYGGIQFLGDKLVNWSSKKQDCTGMSTAKAEYVSLSA</sequence>
<evidence type="ECO:0000259" key="4">
    <source>
        <dbReference type="Pfam" id="PF13976"/>
    </source>
</evidence>
<evidence type="ECO:0000259" key="5">
    <source>
        <dbReference type="Pfam" id="PF22936"/>
    </source>
</evidence>
<dbReference type="CDD" id="cd09272">
    <property type="entry name" value="RNase_HI_RT_Ty1"/>
    <property type="match status" value="1"/>
</dbReference>
<evidence type="ECO:0000259" key="3">
    <source>
        <dbReference type="Pfam" id="PF07727"/>
    </source>
</evidence>
<dbReference type="Pfam" id="PF13976">
    <property type="entry name" value="gag_pre-integrs"/>
    <property type="match status" value="1"/>
</dbReference>
<protein>
    <submittedName>
        <fullName evidence="6">Retrovirus-related pol polyprotein from transposon TNT 1-94</fullName>
    </submittedName>
</protein>
<comment type="caution">
    <text evidence="6">The sequence shown here is derived from an EMBL/GenBank/DDBJ whole genome shotgun (WGS) entry which is preliminary data.</text>
</comment>
<accession>A0ABQ5J2E5</accession>
<evidence type="ECO:0000256" key="2">
    <source>
        <dbReference type="SAM" id="MobiDB-lite"/>
    </source>
</evidence>
<organism evidence="6 7">
    <name type="scientific">Tanacetum coccineum</name>
    <dbReference type="NCBI Taxonomy" id="301880"/>
    <lineage>
        <taxon>Eukaryota</taxon>
        <taxon>Viridiplantae</taxon>
        <taxon>Streptophyta</taxon>
        <taxon>Embryophyta</taxon>
        <taxon>Tracheophyta</taxon>
        <taxon>Spermatophyta</taxon>
        <taxon>Magnoliopsida</taxon>
        <taxon>eudicotyledons</taxon>
        <taxon>Gunneridae</taxon>
        <taxon>Pentapetalae</taxon>
        <taxon>asterids</taxon>
        <taxon>campanulids</taxon>
        <taxon>Asterales</taxon>
        <taxon>Asteraceae</taxon>
        <taxon>Asteroideae</taxon>
        <taxon>Anthemideae</taxon>
        <taxon>Anthemidinae</taxon>
        <taxon>Tanacetum</taxon>
    </lineage>
</organism>
<dbReference type="Pfam" id="PF22936">
    <property type="entry name" value="Pol_BBD"/>
    <property type="match status" value="1"/>
</dbReference>
<feature type="domain" description="Retrovirus-related Pol polyprotein from transposon TNT 1-94-like beta-barrel" evidence="5">
    <location>
        <begin position="278"/>
        <end position="348"/>
    </location>
</feature>
<dbReference type="InterPro" id="IPR025724">
    <property type="entry name" value="GAG-pre-integrase_dom"/>
</dbReference>
<dbReference type="Proteomes" id="UP001151760">
    <property type="component" value="Unassembled WGS sequence"/>
</dbReference>
<dbReference type="SUPFAM" id="SSF56672">
    <property type="entry name" value="DNA/RNA polymerases"/>
    <property type="match status" value="1"/>
</dbReference>
<proteinExistence type="predicted"/>
<keyword evidence="7" id="KW-1185">Reference proteome</keyword>
<feature type="compositionally biased region" description="Polar residues" evidence="2">
    <location>
        <begin position="134"/>
        <end position="149"/>
    </location>
</feature>
<evidence type="ECO:0000256" key="1">
    <source>
        <dbReference type="ARBA" id="ARBA00022750"/>
    </source>
</evidence>
<dbReference type="Pfam" id="PF07727">
    <property type="entry name" value="RVT_2"/>
    <property type="match status" value="1"/>
</dbReference>
<name>A0ABQ5J2E5_9ASTR</name>
<evidence type="ECO:0000313" key="7">
    <source>
        <dbReference type="Proteomes" id="UP001151760"/>
    </source>
</evidence>
<keyword evidence="1" id="KW-0378">Hydrolase</keyword>